<evidence type="ECO:0000256" key="1">
    <source>
        <dbReference type="ARBA" id="ARBA00022679"/>
    </source>
</evidence>
<feature type="domain" description="Glycosyl transferase family 1" evidence="2">
    <location>
        <begin position="172"/>
        <end position="324"/>
    </location>
</feature>
<dbReference type="OrthoDB" id="7560678at2"/>
<dbReference type="eggNOG" id="COG0438">
    <property type="taxonomic scope" value="Bacteria"/>
</dbReference>
<reference evidence="3 4" key="1">
    <citation type="journal article" date="2008" name="Int. J. Syst. Evol. Microbiol.">
        <title>Bizionia argentinensis sp. nov., isolated from surface marine water in Antarctica.</title>
        <authorList>
            <person name="Bercovich A."/>
            <person name="Vazquez S.C."/>
            <person name="Yankilevich P."/>
            <person name="Coria S.H."/>
            <person name="Foti M."/>
            <person name="Hernandez E."/>
            <person name="Vidal A."/>
            <person name="Ruberto L."/>
            <person name="Melo C."/>
            <person name="Marenssi S."/>
            <person name="Criscuolo M."/>
            <person name="Memoli M."/>
            <person name="Arguelles M."/>
            <person name="Mac Cormack W.P."/>
        </authorList>
    </citation>
    <scope>NUCLEOTIDE SEQUENCE [LARGE SCALE GENOMIC DNA]</scope>
    <source>
        <strain evidence="3 4">JUB59</strain>
    </source>
</reference>
<dbReference type="RefSeq" id="WP_008638086.1">
    <property type="nucleotide sequence ID" value="NZ_AFXZ01000036.1"/>
</dbReference>
<accession>G2EES6</accession>
<protein>
    <submittedName>
        <fullName evidence="3">Glycosyltransferase family 1 protein</fullName>
    </submittedName>
</protein>
<gene>
    <name evidence="3" type="ORF">BZARG_1640</name>
</gene>
<organism evidence="3 4">
    <name type="scientific">Bizionia argentinensis JUB59</name>
    <dbReference type="NCBI Taxonomy" id="1046627"/>
    <lineage>
        <taxon>Bacteria</taxon>
        <taxon>Pseudomonadati</taxon>
        <taxon>Bacteroidota</taxon>
        <taxon>Flavobacteriia</taxon>
        <taxon>Flavobacteriales</taxon>
        <taxon>Flavobacteriaceae</taxon>
        <taxon>Bizionia</taxon>
    </lineage>
</organism>
<comment type="caution">
    <text evidence="3">The sequence shown here is derived from an EMBL/GenBank/DDBJ whole genome shotgun (WGS) entry which is preliminary data.</text>
</comment>
<evidence type="ECO:0000313" key="3">
    <source>
        <dbReference type="EMBL" id="EGV43064.1"/>
    </source>
</evidence>
<dbReference type="GO" id="GO:0009103">
    <property type="term" value="P:lipopolysaccharide biosynthetic process"/>
    <property type="evidence" value="ECO:0007669"/>
    <property type="project" value="TreeGrafter"/>
</dbReference>
<dbReference type="Pfam" id="PF00534">
    <property type="entry name" value="Glycos_transf_1"/>
    <property type="match status" value="1"/>
</dbReference>
<dbReference type="EMBL" id="AFXZ01000036">
    <property type="protein sequence ID" value="EGV43064.1"/>
    <property type="molecule type" value="Genomic_DNA"/>
</dbReference>
<keyword evidence="4" id="KW-1185">Reference proteome</keyword>
<evidence type="ECO:0000259" key="2">
    <source>
        <dbReference type="Pfam" id="PF00534"/>
    </source>
</evidence>
<dbReference type="Proteomes" id="UP000003730">
    <property type="component" value="Unassembled WGS sequence"/>
</dbReference>
<dbReference type="InterPro" id="IPR001296">
    <property type="entry name" value="Glyco_trans_1"/>
</dbReference>
<keyword evidence="1 3" id="KW-0808">Transferase</keyword>
<name>G2EES6_9FLAO</name>
<dbReference type="PANTHER" id="PTHR46401">
    <property type="entry name" value="GLYCOSYLTRANSFERASE WBBK-RELATED"/>
    <property type="match status" value="1"/>
</dbReference>
<dbReference type="Gene3D" id="3.40.50.2000">
    <property type="entry name" value="Glycogen Phosphorylase B"/>
    <property type="match status" value="2"/>
</dbReference>
<proteinExistence type="predicted"/>
<dbReference type="GO" id="GO:0016757">
    <property type="term" value="F:glycosyltransferase activity"/>
    <property type="evidence" value="ECO:0007669"/>
    <property type="project" value="InterPro"/>
</dbReference>
<sequence length="353" mass="40797">MNIKNKIYFCFPLSGPNNGVQVISSYILNEFIKDDEFEILSIDIAQAEGFNNFGKFKFKKLIDTLGLFMRLTNIREGDLVFLNFTPKGFAFYRDFIMILISKLKGGNVTVHVHANGLEKKFNALIKLLLKKIKIIVINKSQYNNLKNKHSNLFLINNALPDFFQGNKMDFSQKEDEINLLFFSNLSKEKGIYRLEEIIKLVGRSDLNCKFNIYGGILDKSNESIFNRLKLEYDFIHYFGPISDEKEKFKIFAKSDLLLFLSNKNYEVSPLVYIEALMSGLPIITTNQVVSDAIVSAKCGYHISEDVSEIITVLQEYKQNVILREELRHTCRNLYLTKYSFGNFINQIKTVIVK</sequence>
<evidence type="ECO:0000313" key="4">
    <source>
        <dbReference type="Proteomes" id="UP000003730"/>
    </source>
</evidence>
<dbReference type="STRING" id="1046627.BZARG_1640"/>
<dbReference type="PANTHER" id="PTHR46401:SF2">
    <property type="entry name" value="GLYCOSYLTRANSFERASE WBBK-RELATED"/>
    <property type="match status" value="1"/>
</dbReference>
<dbReference type="AlphaFoldDB" id="G2EES6"/>
<dbReference type="SUPFAM" id="SSF53756">
    <property type="entry name" value="UDP-Glycosyltransferase/glycogen phosphorylase"/>
    <property type="match status" value="1"/>
</dbReference>